<name>A0A8T0HT81_CERPU</name>
<proteinExistence type="predicted"/>
<dbReference type="Pfam" id="PF08367">
    <property type="entry name" value="M16C_assoc"/>
    <property type="match status" value="1"/>
</dbReference>
<dbReference type="PANTHER" id="PTHR43016:SF13">
    <property type="entry name" value="PRESEQUENCE PROTEASE, MITOCHONDRIAL"/>
    <property type="match status" value="1"/>
</dbReference>
<sequence>MRKVLQDVKVSDQARFKQFVLQSKFRMEGRISGGGHSVAAARLDVKLNSAGWVSEQLGGLSYLEYLRGLETRVDED</sequence>
<dbReference type="AlphaFoldDB" id="A0A8T0HT81"/>
<gene>
    <name evidence="2" type="ORF">KC19_VG222800</name>
</gene>
<dbReference type="InterPro" id="IPR011249">
    <property type="entry name" value="Metalloenz_LuxS/M16"/>
</dbReference>
<dbReference type="SUPFAM" id="SSF63411">
    <property type="entry name" value="LuxS/MPP-like metallohydrolase"/>
    <property type="match status" value="1"/>
</dbReference>
<accession>A0A8T0HT81</accession>
<comment type="caution">
    <text evidence="2">The sequence shown here is derived from an EMBL/GenBank/DDBJ whole genome shotgun (WGS) entry which is preliminary data.</text>
</comment>
<evidence type="ECO:0000313" key="2">
    <source>
        <dbReference type="EMBL" id="KAG0573935.1"/>
    </source>
</evidence>
<evidence type="ECO:0000313" key="3">
    <source>
        <dbReference type="Proteomes" id="UP000822688"/>
    </source>
</evidence>
<dbReference type="GO" id="GO:0016485">
    <property type="term" value="P:protein processing"/>
    <property type="evidence" value="ECO:0007669"/>
    <property type="project" value="TreeGrafter"/>
</dbReference>
<protein>
    <recommendedName>
        <fullName evidence="1">Peptidase M16C associated domain-containing protein</fullName>
    </recommendedName>
</protein>
<dbReference type="GO" id="GO:0009507">
    <property type="term" value="C:chloroplast"/>
    <property type="evidence" value="ECO:0007669"/>
    <property type="project" value="TreeGrafter"/>
</dbReference>
<dbReference type="GO" id="GO:0046872">
    <property type="term" value="F:metal ion binding"/>
    <property type="evidence" value="ECO:0007669"/>
    <property type="project" value="InterPro"/>
</dbReference>
<dbReference type="GO" id="GO:0005739">
    <property type="term" value="C:mitochondrion"/>
    <property type="evidence" value="ECO:0007669"/>
    <property type="project" value="TreeGrafter"/>
</dbReference>
<reference evidence="2" key="1">
    <citation type="submission" date="2020-06" db="EMBL/GenBank/DDBJ databases">
        <title>WGS assembly of Ceratodon purpureus strain R40.</title>
        <authorList>
            <person name="Carey S.B."/>
            <person name="Jenkins J."/>
            <person name="Shu S."/>
            <person name="Lovell J.T."/>
            <person name="Sreedasyam A."/>
            <person name="Maumus F."/>
            <person name="Tiley G.P."/>
            <person name="Fernandez-Pozo N."/>
            <person name="Barry K."/>
            <person name="Chen C."/>
            <person name="Wang M."/>
            <person name="Lipzen A."/>
            <person name="Daum C."/>
            <person name="Saski C.A."/>
            <person name="Payton A.C."/>
            <person name="Mcbreen J.C."/>
            <person name="Conrad R.E."/>
            <person name="Kollar L.M."/>
            <person name="Olsson S."/>
            <person name="Huttunen S."/>
            <person name="Landis J.B."/>
            <person name="Wickett N.J."/>
            <person name="Johnson M.G."/>
            <person name="Rensing S.A."/>
            <person name="Grimwood J."/>
            <person name="Schmutz J."/>
            <person name="Mcdaniel S.F."/>
        </authorList>
    </citation>
    <scope>NUCLEOTIDE SEQUENCE</scope>
    <source>
        <strain evidence="2">R40</strain>
    </source>
</reference>
<feature type="domain" description="Peptidase M16C associated" evidence="1">
    <location>
        <begin position="1"/>
        <end position="69"/>
    </location>
</feature>
<organism evidence="2 3">
    <name type="scientific">Ceratodon purpureus</name>
    <name type="common">Fire moss</name>
    <name type="synonym">Dicranum purpureum</name>
    <dbReference type="NCBI Taxonomy" id="3225"/>
    <lineage>
        <taxon>Eukaryota</taxon>
        <taxon>Viridiplantae</taxon>
        <taxon>Streptophyta</taxon>
        <taxon>Embryophyta</taxon>
        <taxon>Bryophyta</taxon>
        <taxon>Bryophytina</taxon>
        <taxon>Bryopsida</taxon>
        <taxon>Dicranidae</taxon>
        <taxon>Pseudoditrichales</taxon>
        <taxon>Ditrichaceae</taxon>
        <taxon>Ceratodon</taxon>
    </lineage>
</organism>
<dbReference type="Gene3D" id="3.30.830.10">
    <property type="entry name" value="Metalloenzyme, LuxS/M16 peptidase-like"/>
    <property type="match status" value="1"/>
</dbReference>
<keyword evidence="3" id="KW-1185">Reference proteome</keyword>
<dbReference type="PANTHER" id="PTHR43016">
    <property type="entry name" value="PRESEQUENCE PROTEASE"/>
    <property type="match status" value="1"/>
</dbReference>
<evidence type="ECO:0000259" key="1">
    <source>
        <dbReference type="Pfam" id="PF08367"/>
    </source>
</evidence>
<dbReference type="Proteomes" id="UP000822688">
    <property type="component" value="Chromosome V"/>
</dbReference>
<dbReference type="GO" id="GO:0004222">
    <property type="term" value="F:metalloendopeptidase activity"/>
    <property type="evidence" value="ECO:0007669"/>
    <property type="project" value="TreeGrafter"/>
</dbReference>
<dbReference type="InterPro" id="IPR013578">
    <property type="entry name" value="Peptidase_M16C_assoc"/>
</dbReference>
<dbReference type="EMBL" id="CM026426">
    <property type="protein sequence ID" value="KAG0573935.1"/>
    <property type="molecule type" value="Genomic_DNA"/>
</dbReference>